<gene>
    <name evidence="1" type="ORF">CFBP6624_23390</name>
</gene>
<dbReference type="PANTHER" id="PTHR43861:SF6">
    <property type="entry name" value="METHYLTRANSFERASE TYPE 11"/>
    <property type="match status" value="1"/>
</dbReference>
<dbReference type="Gene3D" id="3.40.50.150">
    <property type="entry name" value="Vaccinia Virus protein VP39"/>
    <property type="match status" value="1"/>
</dbReference>
<dbReference type="Proteomes" id="UP000298646">
    <property type="component" value="Chromosome linear"/>
</dbReference>
<reference evidence="1 2" key="1">
    <citation type="submission" date="2019-04" db="EMBL/GenBank/DDBJ databases">
        <title>Complete genome sequence of Agrobacterium tumefaciens CFBP6624.</title>
        <authorList>
            <person name="Haryono M."/>
            <person name="Lin Y.-C."/>
            <person name="Lai E.-M."/>
            <person name="Kuo C.-H."/>
        </authorList>
    </citation>
    <scope>NUCLEOTIDE SEQUENCE [LARGE SCALE GENOMIC DNA]</scope>
    <source>
        <strain evidence="1 2">CFBP6624</strain>
    </source>
</reference>
<dbReference type="Pfam" id="PF13489">
    <property type="entry name" value="Methyltransf_23"/>
    <property type="match status" value="1"/>
</dbReference>
<organism evidence="1 2">
    <name type="scientific">Agrobacterium tumefaciens</name>
    <dbReference type="NCBI Taxonomy" id="358"/>
    <lineage>
        <taxon>Bacteria</taxon>
        <taxon>Pseudomonadati</taxon>
        <taxon>Pseudomonadota</taxon>
        <taxon>Alphaproteobacteria</taxon>
        <taxon>Hyphomicrobiales</taxon>
        <taxon>Rhizobiaceae</taxon>
        <taxon>Rhizobium/Agrobacterium group</taxon>
        <taxon>Agrobacterium</taxon>
        <taxon>Agrobacterium tumefaciens complex</taxon>
    </lineage>
</organism>
<dbReference type="PANTHER" id="PTHR43861">
    <property type="entry name" value="TRANS-ACONITATE 2-METHYLTRANSFERASE-RELATED"/>
    <property type="match status" value="1"/>
</dbReference>
<evidence type="ECO:0000313" key="1">
    <source>
        <dbReference type="EMBL" id="QCM03074.1"/>
    </source>
</evidence>
<dbReference type="RefSeq" id="WP_137087829.1">
    <property type="nucleotide sequence ID" value="NZ_CP039908.1"/>
</dbReference>
<sequence>MNLTIACSACMSTKWQALPGWPHQSMLSDGRSLTAPLEKKHCEACGLMQHSSPPSQAQIEAIFSRDYALHARLVDNAFETQRQSLYADWILDLLGAPIVDSIFEIGAGTGSLMAELKRRAPQLRLKGVEPVVSAVSEAATDLDIEVGLLRDIDTASLKVDVVLSVNVIEHVHDPVEFLLQSRAALSEGGRIVVICPDGDHPSTEMLIYDHIHSFTLRSFEKISQRAGLTITDRQPAPAALGAFQAVVLVPGPVASVSSDMSDDLYERRSNFLHRWQQLERALSERIGDCPSIWAFGGGENAQLLRSYAPSVWEKVQGIVADSAGVFDGMPIALYEAARTGGVRNILLAVRPNIQGIVEGRLVGDGHNVIRWDDLV</sequence>
<dbReference type="AlphaFoldDB" id="A0AAE6BT05"/>
<name>A0AAE6BT05_AGRTU</name>
<protein>
    <submittedName>
        <fullName evidence="1">Class I SAM-dependent methyltransferase</fullName>
    </submittedName>
</protein>
<keyword evidence="1" id="KW-0808">Transferase</keyword>
<dbReference type="SUPFAM" id="SSF53335">
    <property type="entry name" value="S-adenosyl-L-methionine-dependent methyltransferases"/>
    <property type="match status" value="1"/>
</dbReference>
<dbReference type="InterPro" id="IPR029063">
    <property type="entry name" value="SAM-dependent_MTases_sf"/>
</dbReference>
<dbReference type="EMBL" id="CP039908">
    <property type="protein sequence ID" value="QCM03074.1"/>
    <property type="molecule type" value="Genomic_DNA"/>
</dbReference>
<proteinExistence type="predicted"/>
<dbReference type="GO" id="GO:0008168">
    <property type="term" value="F:methyltransferase activity"/>
    <property type="evidence" value="ECO:0007669"/>
    <property type="project" value="UniProtKB-KW"/>
</dbReference>
<keyword evidence="1" id="KW-0489">Methyltransferase</keyword>
<evidence type="ECO:0000313" key="2">
    <source>
        <dbReference type="Proteomes" id="UP000298646"/>
    </source>
</evidence>
<dbReference type="GO" id="GO:0032259">
    <property type="term" value="P:methylation"/>
    <property type="evidence" value="ECO:0007669"/>
    <property type="project" value="UniProtKB-KW"/>
</dbReference>
<accession>A0AAE6BT05</accession>